<evidence type="ECO:0000313" key="3">
    <source>
        <dbReference type="EMBL" id="TBT94462.1"/>
    </source>
</evidence>
<dbReference type="AlphaFoldDB" id="A0A4Q9KJ55"/>
<dbReference type="InterPro" id="IPR025874">
    <property type="entry name" value="DZR"/>
</dbReference>
<organism evidence="3 4">
    <name type="scientific">Propioniciclava tarda</name>
    <dbReference type="NCBI Taxonomy" id="433330"/>
    <lineage>
        <taxon>Bacteria</taxon>
        <taxon>Bacillati</taxon>
        <taxon>Actinomycetota</taxon>
        <taxon>Actinomycetes</taxon>
        <taxon>Propionibacteriales</taxon>
        <taxon>Propionibacteriaceae</taxon>
        <taxon>Propioniciclava</taxon>
    </lineage>
</organism>
<reference evidence="3 4" key="1">
    <citation type="submission" date="2019-01" db="EMBL/GenBank/DDBJ databases">
        <title>Lactibacter flavus gen. nov., sp. nov., a novel bacterium of the family Propionibacteriaceae isolated from raw milk and dairy products.</title>
        <authorList>
            <person name="Huptas C."/>
            <person name="Wenning M."/>
            <person name="Breitenwieser F."/>
            <person name="Doll E."/>
            <person name="Von Neubeck M."/>
            <person name="Busse H.-J."/>
            <person name="Scherer S."/>
        </authorList>
    </citation>
    <scope>NUCLEOTIDE SEQUENCE [LARGE SCALE GENOMIC DNA]</scope>
    <source>
        <strain evidence="3 4">DSM 22130</strain>
    </source>
</reference>
<evidence type="ECO:0000259" key="2">
    <source>
        <dbReference type="Pfam" id="PF12773"/>
    </source>
</evidence>
<feature type="compositionally biased region" description="Basic and acidic residues" evidence="1">
    <location>
        <begin position="16"/>
        <end position="32"/>
    </location>
</feature>
<protein>
    <submittedName>
        <fullName evidence="3">Zinc ribbon domain-containing protein</fullName>
    </submittedName>
</protein>
<keyword evidence="4" id="KW-1185">Reference proteome</keyword>
<gene>
    <name evidence="3" type="ORF">ET996_10645</name>
</gene>
<dbReference type="EMBL" id="SDMR01000013">
    <property type="protein sequence ID" value="TBT94462.1"/>
    <property type="molecule type" value="Genomic_DNA"/>
</dbReference>
<feature type="compositionally biased region" description="Polar residues" evidence="1">
    <location>
        <begin position="1"/>
        <end position="10"/>
    </location>
</feature>
<proteinExistence type="predicted"/>
<evidence type="ECO:0000256" key="1">
    <source>
        <dbReference type="SAM" id="MobiDB-lite"/>
    </source>
</evidence>
<name>A0A4Q9KJ55_PROTD</name>
<feature type="domain" description="DZANK-type" evidence="2">
    <location>
        <begin position="283"/>
        <end position="325"/>
    </location>
</feature>
<feature type="compositionally biased region" description="Pro residues" evidence="1">
    <location>
        <begin position="33"/>
        <end position="49"/>
    </location>
</feature>
<dbReference type="RefSeq" id="WP_131172542.1">
    <property type="nucleotide sequence ID" value="NZ_FXTL01000013.1"/>
</dbReference>
<evidence type="ECO:0000313" key="4">
    <source>
        <dbReference type="Proteomes" id="UP000291933"/>
    </source>
</evidence>
<comment type="caution">
    <text evidence="3">The sequence shown here is derived from an EMBL/GenBank/DDBJ whole genome shotgun (WGS) entry which is preliminary data.</text>
</comment>
<dbReference type="OrthoDB" id="5175422at2"/>
<dbReference type="Pfam" id="PF12773">
    <property type="entry name" value="DZR"/>
    <property type="match status" value="1"/>
</dbReference>
<sequence length="328" mass="33366">MTTDPQNGSSDAWRAFAREETRPGGHAEDPTRPDPAPQPEPAPEPPPAEPKAAGSQGRGAERVSVRAVGRRVRIVGDASVASASVSGPHTLRRSGSVLEITSEGQGTPLENFSLLKLPRSLDDLKNLGLGTELVVHVHPRLIVDAEVTASGLTSEGVPMLGRIRVSAGGATLKGVRQASDVLVQVGPALVEGPLAEGRSRVKCESGVLTVNLTEGANVTVRGAASMGRINWPGEGVGAVDEWVVGNGSGRLDVEIVMGVAFIKDASVDGHETAPRHAAAASSCTGCGASGQTGKFCAECGTPLAAACAGCGKALPAGAKFCPECGTPR</sequence>
<accession>A0A4Q9KJ55</accession>
<feature type="region of interest" description="Disordered" evidence="1">
    <location>
        <begin position="1"/>
        <end position="65"/>
    </location>
</feature>
<dbReference type="Proteomes" id="UP000291933">
    <property type="component" value="Unassembled WGS sequence"/>
</dbReference>